<dbReference type="InterPro" id="IPR029058">
    <property type="entry name" value="AB_hydrolase_fold"/>
</dbReference>
<dbReference type="AlphaFoldDB" id="A0A084QWM6"/>
<sequence>MKLAVVALAGITTDPLSPNNISTEYLATLCYPTRECPGPPVPYLEPELARIFENHWSYNISQLTMAVRSGAAFHDVVVGLLLVFGPGGIQLTDLASHGYAVAVLDHVYEQPFLRYPNGTGVYGLPLNFTYPSTFLSVFHEVRVREAVQAINAPFNTHQVGAWGHSFGGSAALNAALRTPVIAAAANKNGPLFGQAPANLPLSDLRRPSMLLGQANHTPGGVTWQRSVSGLGVVYVDMYICV</sequence>
<dbReference type="HOGENOM" id="CLU_1152388_0_0_1"/>
<dbReference type="Proteomes" id="UP000028524">
    <property type="component" value="Unassembled WGS sequence"/>
</dbReference>
<accession>A0A084QWM6</accession>
<name>A0A084QWM6_STAC4</name>
<dbReference type="Gene3D" id="3.40.50.1820">
    <property type="entry name" value="alpha/beta hydrolase"/>
    <property type="match status" value="1"/>
</dbReference>
<keyword evidence="2" id="KW-1185">Reference proteome</keyword>
<evidence type="ECO:0000313" key="1">
    <source>
        <dbReference type="EMBL" id="KFA68361.1"/>
    </source>
</evidence>
<protein>
    <recommendedName>
        <fullName evidence="3">1-alkyl-2-acetylglycerophosphocholine esterase</fullName>
    </recommendedName>
</protein>
<dbReference type="EMBL" id="KL659896">
    <property type="protein sequence ID" value="KFA68361.1"/>
    <property type="molecule type" value="Genomic_DNA"/>
</dbReference>
<reference evidence="1 2" key="1">
    <citation type="journal article" date="2014" name="BMC Genomics">
        <title>Comparative genome sequencing reveals chemotype-specific gene clusters in the toxigenic black mold Stachybotrys.</title>
        <authorList>
            <person name="Semeiks J."/>
            <person name="Borek D."/>
            <person name="Otwinowski Z."/>
            <person name="Grishin N.V."/>
        </authorList>
    </citation>
    <scope>NUCLEOTIDE SEQUENCE [LARGE SCALE GENOMIC DNA]</scope>
    <source>
        <strain evidence="1 2">IBT 40285</strain>
    </source>
</reference>
<dbReference type="SUPFAM" id="SSF53474">
    <property type="entry name" value="alpha/beta-Hydrolases"/>
    <property type="match status" value="1"/>
</dbReference>
<evidence type="ECO:0008006" key="3">
    <source>
        <dbReference type="Google" id="ProtNLM"/>
    </source>
</evidence>
<dbReference type="OrthoDB" id="2363873at2759"/>
<gene>
    <name evidence="1" type="ORF">S40285_02489</name>
</gene>
<organism evidence="1 2">
    <name type="scientific">Stachybotrys chlorohalonatus (strain IBT 40285)</name>
    <dbReference type="NCBI Taxonomy" id="1283841"/>
    <lineage>
        <taxon>Eukaryota</taxon>
        <taxon>Fungi</taxon>
        <taxon>Dikarya</taxon>
        <taxon>Ascomycota</taxon>
        <taxon>Pezizomycotina</taxon>
        <taxon>Sordariomycetes</taxon>
        <taxon>Hypocreomycetidae</taxon>
        <taxon>Hypocreales</taxon>
        <taxon>Stachybotryaceae</taxon>
        <taxon>Stachybotrys</taxon>
    </lineage>
</organism>
<evidence type="ECO:0000313" key="2">
    <source>
        <dbReference type="Proteomes" id="UP000028524"/>
    </source>
</evidence>
<proteinExistence type="predicted"/>
<dbReference type="InParanoid" id="A0A084QWM6"/>
<dbReference type="STRING" id="1283841.A0A084QWM6"/>